<evidence type="ECO:0000313" key="4">
    <source>
        <dbReference type="EMBL" id="KAG6666861.1"/>
    </source>
</evidence>
<comment type="caution">
    <text evidence="4">The sequence shown here is derived from an EMBL/GenBank/DDBJ whole genome shotgun (WGS) entry which is preliminary data.</text>
</comment>
<keyword evidence="5" id="KW-1185">Reference proteome</keyword>
<feature type="region of interest" description="Disordered" evidence="1">
    <location>
        <begin position="463"/>
        <end position="482"/>
    </location>
</feature>
<evidence type="ECO:0000256" key="1">
    <source>
        <dbReference type="SAM" id="MobiDB-lite"/>
    </source>
</evidence>
<feature type="compositionally biased region" description="Polar residues" evidence="1">
    <location>
        <begin position="618"/>
        <end position="629"/>
    </location>
</feature>
<accession>A0A8T1RM05</accession>
<dbReference type="InterPro" id="IPR022212">
    <property type="entry name" value="DUF3741"/>
</dbReference>
<evidence type="ECO:0000313" key="5">
    <source>
        <dbReference type="Proteomes" id="UP000811609"/>
    </source>
</evidence>
<feature type="region of interest" description="Disordered" evidence="1">
    <location>
        <begin position="617"/>
        <end position="639"/>
    </location>
</feature>
<evidence type="ECO:0000259" key="3">
    <source>
        <dbReference type="Pfam" id="PF14309"/>
    </source>
</evidence>
<feature type="domain" description="DUF3741" evidence="2">
    <location>
        <begin position="264"/>
        <end position="307"/>
    </location>
</feature>
<feature type="compositionally biased region" description="Basic and acidic residues" evidence="1">
    <location>
        <begin position="469"/>
        <end position="482"/>
    </location>
</feature>
<dbReference type="PANTHER" id="PTHR47212:SF4">
    <property type="entry name" value="ADHESIN-LIKE PROTEIN, PUTATIVE (DUF3741)-RELATED"/>
    <property type="match status" value="1"/>
</dbReference>
<gene>
    <name evidence="4" type="ORF">CIPAW_01G061400</name>
</gene>
<feature type="domain" description="DUF4378" evidence="3">
    <location>
        <begin position="823"/>
        <end position="970"/>
    </location>
</feature>
<dbReference type="PANTHER" id="PTHR47212">
    <property type="entry name" value="ADHESIN-LIKE PROTEIN, PUTATIVE (DUF3741)-RELATED"/>
    <property type="match status" value="1"/>
</dbReference>
<dbReference type="Proteomes" id="UP000811609">
    <property type="component" value="Chromosome 1"/>
</dbReference>
<dbReference type="Pfam" id="PF12552">
    <property type="entry name" value="DUF3741"/>
    <property type="match status" value="1"/>
</dbReference>
<proteinExistence type="predicted"/>
<dbReference type="EMBL" id="CM031809">
    <property type="protein sequence ID" value="KAG6666861.1"/>
    <property type="molecule type" value="Genomic_DNA"/>
</dbReference>
<dbReference type="Pfam" id="PF14309">
    <property type="entry name" value="DUF4378"/>
    <property type="match status" value="1"/>
</dbReference>
<dbReference type="InterPro" id="IPR025486">
    <property type="entry name" value="DUF4378"/>
</dbReference>
<evidence type="ECO:0000259" key="2">
    <source>
        <dbReference type="Pfam" id="PF12552"/>
    </source>
</evidence>
<name>A0A8T1RM05_CARIL</name>
<feature type="compositionally biased region" description="Basic residues" evidence="1">
    <location>
        <begin position="168"/>
        <end position="177"/>
    </location>
</feature>
<dbReference type="AlphaFoldDB" id="A0A8T1RM05"/>
<protein>
    <recommendedName>
        <fullName evidence="6">DUF4378 domain-containing protein</fullName>
    </recommendedName>
</protein>
<organism evidence="4 5">
    <name type="scientific">Carya illinoinensis</name>
    <name type="common">Pecan</name>
    <dbReference type="NCBI Taxonomy" id="32201"/>
    <lineage>
        <taxon>Eukaryota</taxon>
        <taxon>Viridiplantae</taxon>
        <taxon>Streptophyta</taxon>
        <taxon>Embryophyta</taxon>
        <taxon>Tracheophyta</taxon>
        <taxon>Spermatophyta</taxon>
        <taxon>Magnoliopsida</taxon>
        <taxon>eudicotyledons</taxon>
        <taxon>Gunneridae</taxon>
        <taxon>Pentapetalae</taxon>
        <taxon>rosids</taxon>
        <taxon>fabids</taxon>
        <taxon>Fagales</taxon>
        <taxon>Juglandaceae</taxon>
        <taxon>Carya</taxon>
    </lineage>
</organism>
<reference evidence="4" key="1">
    <citation type="submission" date="2020-12" db="EMBL/GenBank/DDBJ databases">
        <title>WGS assembly of Carya illinoinensis cv. Pawnee.</title>
        <authorList>
            <person name="Platts A."/>
            <person name="Shu S."/>
            <person name="Wright S."/>
            <person name="Barry K."/>
            <person name="Edger P."/>
            <person name="Pires J.C."/>
            <person name="Schmutz J."/>
        </authorList>
    </citation>
    <scope>NUCLEOTIDE SEQUENCE</scope>
    <source>
        <tissue evidence="4">Leaf</tissue>
    </source>
</reference>
<feature type="region of interest" description="Disordered" evidence="1">
    <location>
        <begin position="141"/>
        <end position="177"/>
    </location>
</feature>
<feature type="compositionally biased region" description="Basic and acidic residues" evidence="1">
    <location>
        <begin position="142"/>
        <end position="165"/>
    </location>
</feature>
<evidence type="ECO:0008006" key="6">
    <source>
        <dbReference type="Google" id="ProtNLM"/>
    </source>
</evidence>
<sequence>MGPAILPQLSRILPLSANNVCVCWIEQSQIEFTNHLFIMGKRSQRRPLRYEKDRSGCMWGLISIFDFRQGRSTQRLISDRKREGRPVSGAGYSRNKFEVLTNLGEDNKGTVGGKERTTAVVKADADKRSVKKLIEEEMFSEQDMKKENCNAEAESKPSKPGHESNIKTGHKRTKKTRLKSCDMDNHDLDSAKNVEPECSCKQNAEKRSIESIHIDEIMEDFCRWIYQKSSSSTNHDQDDEVQMQSKQNQRDFDRLRGAIKELINQKSINVKHLKEDGKLHHSKEVSALEILSSDEEFLQKLMQDPNSLLVKYILNLQDGQIGKGKELESLVEPNLSELEFGHRRQSEEHVNHKQQRNFFRRKVKSHERVSSKQIGNENSEVSKRIVILKPGPADLQNSKTECSVFSSPKPHYIVGDKGSTERVGGQFSLGEIKRKLKSAIRKESSGISTMAVSTNFPHCRQSLGGSETGIDKENAGKTSPSKDHFYMERIVRPAVSARKGDMARKLKDSEGNMKTKTIGHPNQMVSSIYVEAKKHLSQMLSNGDESGDFSSKQVPKSLGRILSLPEYKLSPVGSPGTDWEDEFVTAQMRFSACAKIQKGNSNTWSPKRENNVSHLGPATQNLESRSSISDCPDNKVQAHDSKKNISDDFFPVIGDEGTFVSATDKMSPEGASENGKSTEFVAQEETSVLCAPPDPSCSSSTRDDQNTKTFEICDDKGYCESLKQESYEEKQVPSSPLVSSPISLINKKVENLESATDIPERPSPVSVLEPLFPEDDISPTKSIFRSVEMPLQPLQIQFDEHESSVASQVNCTKTCMEDKEFIFEYIKAVLQASGLNWNKICAKCLTSYQLLEPSLFDEVECFPNQLGYDQKLLFDCTDEVLHEVCQYYFGCCPWVSFMKPSIRPVPNMKKVIHEVWEGVYWHFLPMPLPHTLDQIVKKDMARMGTWMDLHFDVDTIGIEMGEAILEDLIKDIMVGFVDDNPESGYTAVLTDSENRSSSNL</sequence>